<evidence type="ECO:0000259" key="5">
    <source>
        <dbReference type="PROSITE" id="PS50931"/>
    </source>
</evidence>
<reference evidence="6 7" key="1">
    <citation type="journal article" date="2019" name="Int. J. Syst. Evol. Microbiol.">
        <title>The Global Catalogue of Microorganisms (GCM) 10K type strain sequencing project: providing services to taxonomists for standard genome sequencing and annotation.</title>
        <authorList>
            <consortium name="The Broad Institute Genomics Platform"/>
            <consortium name="The Broad Institute Genome Sequencing Center for Infectious Disease"/>
            <person name="Wu L."/>
            <person name="Ma J."/>
        </authorList>
    </citation>
    <scope>NUCLEOTIDE SEQUENCE [LARGE SCALE GENOMIC DNA]</scope>
    <source>
        <strain evidence="6 7">JCM 16114</strain>
    </source>
</reference>
<dbReference type="InterPro" id="IPR037402">
    <property type="entry name" value="YidZ_PBP2"/>
</dbReference>
<dbReference type="EMBL" id="BAAAQX010000065">
    <property type="protein sequence ID" value="GAA2216295.1"/>
    <property type="molecule type" value="Genomic_DNA"/>
</dbReference>
<gene>
    <name evidence="6" type="ORF">GCM10009850_117640</name>
</gene>
<evidence type="ECO:0000256" key="1">
    <source>
        <dbReference type="ARBA" id="ARBA00009437"/>
    </source>
</evidence>
<evidence type="ECO:0000313" key="7">
    <source>
        <dbReference type="Proteomes" id="UP001499843"/>
    </source>
</evidence>
<proteinExistence type="inferred from homology"/>
<feature type="domain" description="HTH lysR-type" evidence="5">
    <location>
        <begin position="17"/>
        <end position="74"/>
    </location>
</feature>
<dbReference type="Pfam" id="PF03466">
    <property type="entry name" value="LysR_substrate"/>
    <property type="match status" value="1"/>
</dbReference>
<dbReference type="Proteomes" id="UP001499843">
    <property type="component" value="Unassembled WGS sequence"/>
</dbReference>
<keyword evidence="4" id="KW-0804">Transcription</keyword>
<dbReference type="Gene3D" id="3.40.190.10">
    <property type="entry name" value="Periplasmic binding protein-like II"/>
    <property type="match status" value="2"/>
</dbReference>
<dbReference type="PROSITE" id="PS50931">
    <property type="entry name" value="HTH_LYSR"/>
    <property type="match status" value="1"/>
</dbReference>
<sequence length="331" mass="36448">MALAIMGSAMHKGLRGIDANLLLPLHALLQERNLTHAGDRLTMSQSAMSGALTRLRKHFGDDLLTWTGRGFTLTPLGERLRPVVAEAIETADLLLGTPRSFDPAMSSKRFTLSMSEYAMTVLSEPLTRLLSERGPGCSVAFNSIPMTREQYEQQLMRRDLIIFPLHFALPGRTQPLFTDEFVCVVDRGNPHLRSGTLTLADLQEMPHAAAEFIPGDEPMLPVEAELLRNGIHRTVLVQVTSSLSLLHAVSGTTMCGFVPKRLARRCLGMLDLVIAETPLQPISITEVVHWHPRREEDPAGVWLRRLLHEVAVEVESETECGQASAGASHSA</sequence>
<dbReference type="InterPro" id="IPR000847">
    <property type="entry name" value="LysR_HTH_N"/>
</dbReference>
<evidence type="ECO:0000256" key="2">
    <source>
        <dbReference type="ARBA" id="ARBA00023015"/>
    </source>
</evidence>
<name>A0ABN3D366_9ACTN</name>
<keyword evidence="3" id="KW-0238">DNA-binding</keyword>
<dbReference type="Gene3D" id="1.10.10.10">
    <property type="entry name" value="Winged helix-like DNA-binding domain superfamily/Winged helix DNA-binding domain"/>
    <property type="match status" value="1"/>
</dbReference>
<comment type="caution">
    <text evidence="6">The sequence shown here is derived from an EMBL/GenBank/DDBJ whole genome shotgun (WGS) entry which is preliminary data.</text>
</comment>
<accession>A0ABN3D366</accession>
<dbReference type="InterPro" id="IPR050389">
    <property type="entry name" value="LysR-type_TF"/>
</dbReference>
<dbReference type="CDD" id="cd08417">
    <property type="entry name" value="PBP2_Nitroaromatics_like"/>
    <property type="match status" value="1"/>
</dbReference>
<evidence type="ECO:0000256" key="4">
    <source>
        <dbReference type="ARBA" id="ARBA00023163"/>
    </source>
</evidence>
<evidence type="ECO:0000256" key="3">
    <source>
        <dbReference type="ARBA" id="ARBA00023125"/>
    </source>
</evidence>
<dbReference type="PANTHER" id="PTHR30118">
    <property type="entry name" value="HTH-TYPE TRANSCRIPTIONAL REGULATOR LEUO-RELATED"/>
    <property type="match status" value="1"/>
</dbReference>
<dbReference type="InterPro" id="IPR036390">
    <property type="entry name" value="WH_DNA-bd_sf"/>
</dbReference>
<dbReference type="SUPFAM" id="SSF46785">
    <property type="entry name" value="Winged helix' DNA-binding domain"/>
    <property type="match status" value="1"/>
</dbReference>
<dbReference type="InterPro" id="IPR036388">
    <property type="entry name" value="WH-like_DNA-bd_sf"/>
</dbReference>
<dbReference type="InterPro" id="IPR005119">
    <property type="entry name" value="LysR_subst-bd"/>
</dbReference>
<comment type="similarity">
    <text evidence="1">Belongs to the LysR transcriptional regulatory family.</text>
</comment>
<organism evidence="6 7">
    <name type="scientific">Nonomuraea monospora</name>
    <dbReference type="NCBI Taxonomy" id="568818"/>
    <lineage>
        <taxon>Bacteria</taxon>
        <taxon>Bacillati</taxon>
        <taxon>Actinomycetota</taxon>
        <taxon>Actinomycetes</taxon>
        <taxon>Streptosporangiales</taxon>
        <taxon>Streptosporangiaceae</taxon>
        <taxon>Nonomuraea</taxon>
    </lineage>
</organism>
<evidence type="ECO:0000313" key="6">
    <source>
        <dbReference type="EMBL" id="GAA2216295.1"/>
    </source>
</evidence>
<keyword evidence="7" id="KW-1185">Reference proteome</keyword>
<protein>
    <submittedName>
        <fullName evidence="6">LysR family transcriptional regulator</fullName>
    </submittedName>
</protein>
<dbReference type="PANTHER" id="PTHR30118:SF15">
    <property type="entry name" value="TRANSCRIPTIONAL REGULATORY PROTEIN"/>
    <property type="match status" value="1"/>
</dbReference>
<keyword evidence="2" id="KW-0805">Transcription regulation</keyword>
<dbReference type="SUPFAM" id="SSF53850">
    <property type="entry name" value="Periplasmic binding protein-like II"/>
    <property type="match status" value="1"/>
</dbReference>
<dbReference type="Pfam" id="PF00126">
    <property type="entry name" value="HTH_1"/>
    <property type="match status" value="1"/>
</dbReference>